<protein>
    <submittedName>
        <fullName evidence="6">Uncharacterized protein</fullName>
    </submittedName>
</protein>
<keyword evidence="2" id="KW-0689">Ribosomal protein</keyword>
<evidence type="ECO:0000256" key="2">
    <source>
        <dbReference type="ARBA" id="ARBA00022980"/>
    </source>
</evidence>
<dbReference type="SUPFAM" id="SSF50249">
    <property type="entry name" value="Nucleic acid-binding proteins"/>
    <property type="match status" value="1"/>
</dbReference>
<dbReference type="Pfam" id="PF03947">
    <property type="entry name" value="Ribosomal_L2_C"/>
    <property type="match status" value="1"/>
</dbReference>
<dbReference type="GO" id="GO:0003723">
    <property type="term" value="F:RNA binding"/>
    <property type="evidence" value="ECO:0007669"/>
    <property type="project" value="TreeGrafter"/>
</dbReference>
<dbReference type="GO" id="GO:0005762">
    <property type="term" value="C:mitochondrial large ribosomal subunit"/>
    <property type="evidence" value="ECO:0007669"/>
    <property type="project" value="TreeGrafter"/>
</dbReference>
<dbReference type="eggNOG" id="KOG0438">
    <property type="taxonomic scope" value="Eukaryota"/>
</dbReference>
<evidence type="ECO:0000313" key="6">
    <source>
        <dbReference type="EnsemblMetazoa" id="tetur01g02920.1"/>
    </source>
</evidence>
<dbReference type="InterPro" id="IPR022669">
    <property type="entry name" value="Ribosomal_uL2_C"/>
</dbReference>
<comment type="similarity">
    <text evidence="1">Belongs to the universal ribosomal protein uL2 family.</text>
</comment>
<keyword evidence="7" id="KW-1185">Reference proteome</keyword>
<accession>T1JQE4</accession>
<dbReference type="EnsemblMetazoa" id="tetur01g02920.1">
    <property type="protein sequence ID" value="tetur01g02920.1"/>
    <property type="gene ID" value="tetur01g02920"/>
</dbReference>
<dbReference type="InterPro" id="IPR022666">
    <property type="entry name" value="Ribosomal_uL2_RNA-bd_dom"/>
</dbReference>
<dbReference type="OMA" id="EHNKEHV"/>
<dbReference type="InterPro" id="IPR002171">
    <property type="entry name" value="Ribosomal_uL2"/>
</dbReference>
<dbReference type="Gene3D" id="2.40.50.140">
    <property type="entry name" value="Nucleic acid-binding proteins"/>
    <property type="match status" value="1"/>
</dbReference>
<feature type="domain" description="Large ribosomal subunit protein uL2 C-terminal" evidence="4">
    <location>
        <begin position="190"/>
        <end position="305"/>
    </location>
</feature>
<proteinExistence type="inferred from homology"/>
<feature type="domain" description="Large ribosomal subunit protein uL2 RNA-binding" evidence="5">
    <location>
        <begin position="100"/>
        <end position="179"/>
    </location>
</feature>
<dbReference type="KEGG" id="tut:107361348"/>
<dbReference type="InterPro" id="IPR014722">
    <property type="entry name" value="Rib_uL2_dom2"/>
</dbReference>
<dbReference type="Pfam" id="PF00181">
    <property type="entry name" value="Ribosomal_L2_N"/>
    <property type="match status" value="1"/>
</dbReference>
<evidence type="ECO:0000259" key="4">
    <source>
        <dbReference type="SMART" id="SM01382"/>
    </source>
</evidence>
<organism evidence="6 7">
    <name type="scientific">Tetranychus urticae</name>
    <name type="common">Two-spotted spider mite</name>
    <dbReference type="NCBI Taxonomy" id="32264"/>
    <lineage>
        <taxon>Eukaryota</taxon>
        <taxon>Metazoa</taxon>
        <taxon>Ecdysozoa</taxon>
        <taxon>Arthropoda</taxon>
        <taxon>Chelicerata</taxon>
        <taxon>Arachnida</taxon>
        <taxon>Acari</taxon>
        <taxon>Acariformes</taxon>
        <taxon>Trombidiformes</taxon>
        <taxon>Prostigmata</taxon>
        <taxon>Eleutherengona</taxon>
        <taxon>Raphignathae</taxon>
        <taxon>Tetranychoidea</taxon>
        <taxon>Tetranychidae</taxon>
        <taxon>Tetranychus</taxon>
    </lineage>
</organism>
<dbReference type="AlphaFoldDB" id="T1JQE4"/>
<evidence type="ECO:0000256" key="3">
    <source>
        <dbReference type="ARBA" id="ARBA00023274"/>
    </source>
</evidence>
<gene>
    <name evidence="6" type="primary">107361348</name>
</gene>
<dbReference type="GO" id="GO:0003735">
    <property type="term" value="F:structural constituent of ribosome"/>
    <property type="evidence" value="ECO:0007669"/>
    <property type="project" value="InterPro"/>
</dbReference>
<dbReference type="SUPFAM" id="SSF50104">
    <property type="entry name" value="Translation proteins SH3-like domain"/>
    <property type="match status" value="1"/>
</dbReference>
<evidence type="ECO:0000259" key="5">
    <source>
        <dbReference type="SMART" id="SM01383"/>
    </source>
</evidence>
<dbReference type="HOGENOM" id="CLU_036235_1_0_1"/>
<reference evidence="6" key="2">
    <citation type="submission" date="2015-06" db="UniProtKB">
        <authorList>
            <consortium name="EnsemblMetazoa"/>
        </authorList>
    </citation>
    <scope>IDENTIFICATION</scope>
</reference>
<dbReference type="PANTHER" id="PTHR13691">
    <property type="entry name" value="RIBOSOMAL PROTEIN L2"/>
    <property type="match status" value="1"/>
</dbReference>
<dbReference type="PANTHER" id="PTHR13691:SF73">
    <property type="entry name" value="LARGE RIBOSOMAL SUBUNIT PROTEIN UL2M"/>
    <property type="match status" value="1"/>
</dbReference>
<dbReference type="Gene3D" id="2.30.30.30">
    <property type="match status" value="1"/>
</dbReference>
<dbReference type="GO" id="GO:0032543">
    <property type="term" value="P:mitochondrial translation"/>
    <property type="evidence" value="ECO:0007669"/>
    <property type="project" value="TreeGrafter"/>
</dbReference>
<dbReference type="EMBL" id="CAEY01000437">
    <property type="status" value="NOT_ANNOTATED_CDS"/>
    <property type="molecule type" value="Genomic_DNA"/>
</dbReference>
<keyword evidence="3" id="KW-0687">Ribonucleoprotein</keyword>
<reference evidence="7" key="1">
    <citation type="submission" date="2011-08" db="EMBL/GenBank/DDBJ databases">
        <authorList>
            <person name="Rombauts S."/>
        </authorList>
    </citation>
    <scope>NUCLEOTIDE SEQUENCE</scope>
    <source>
        <strain evidence="7">London</strain>
    </source>
</reference>
<evidence type="ECO:0000256" key="1">
    <source>
        <dbReference type="ARBA" id="ARBA00005636"/>
    </source>
</evidence>
<dbReference type="SMART" id="SM01382">
    <property type="entry name" value="Ribosomal_L2_C"/>
    <property type="match status" value="1"/>
</dbReference>
<sequence length="330" mass="37140">MSNRLCSLFSQISLQNVAKIYNVSQPSNCLLNVKTCSPSSLFDHQKRTGATVIFKKNIAYPRRCPVFKSRPGPFKYVWKPNPPKDGEYTHRTLIATKLGGRDPETGRVAINTIGGGVRKFYRWLDHSYLGNEGETVQEKVFSVRYDPWNTALLALVANGGFKRWIIASENMKPGDIITTSRVMPKNPIYAKEGQMWPVGALSPGTLIHRIEIVPGQGARLAIAAGTSGEILRRAGKKIIIRIPNGQEIGIDEWCMASVGRVSNPNHYTVNTACTERRFWKGKRQNKGVKMRKDGYCGRKLRPPKPLRIVDAAQLLPQKKEQLKLRTWHFS</sequence>
<name>T1JQE4_TETUR</name>
<dbReference type="STRING" id="32264.T1JQE4"/>
<dbReference type="InterPro" id="IPR012340">
    <property type="entry name" value="NA-bd_OB-fold"/>
</dbReference>
<dbReference type="SMART" id="SM01383">
    <property type="entry name" value="Ribosomal_L2"/>
    <property type="match status" value="1"/>
</dbReference>
<dbReference type="Proteomes" id="UP000015104">
    <property type="component" value="Unassembled WGS sequence"/>
</dbReference>
<evidence type="ECO:0000313" key="7">
    <source>
        <dbReference type="Proteomes" id="UP000015104"/>
    </source>
</evidence>
<dbReference type="InterPro" id="IPR008991">
    <property type="entry name" value="Translation_prot_SH3-like_sf"/>
</dbReference>
<dbReference type="OrthoDB" id="268576at2759"/>